<dbReference type="InterPro" id="IPR012910">
    <property type="entry name" value="Plug_dom"/>
</dbReference>
<keyword evidence="6 8" id="KW-0472">Membrane</keyword>
<evidence type="ECO:0000256" key="9">
    <source>
        <dbReference type="SAM" id="SignalP"/>
    </source>
</evidence>
<dbReference type="InterPro" id="IPR037066">
    <property type="entry name" value="Plug_dom_sf"/>
</dbReference>
<proteinExistence type="inferred from homology"/>
<dbReference type="AlphaFoldDB" id="A0A9X3BAC4"/>
<dbReference type="Gene3D" id="2.170.130.10">
    <property type="entry name" value="TonB-dependent receptor, plug domain"/>
    <property type="match status" value="1"/>
</dbReference>
<dbReference type="Gene3D" id="2.40.170.20">
    <property type="entry name" value="TonB-dependent receptor, beta-barrel domain"/>
    <property type="match status" value="1"/>
</dbReference>
<keyword evidence="2 8" id="KW-0813">Transport</keyword>
<sequence>MMKQKRLLLWMLGFLILVFQATNSFAQELIRVKGTVTDKAQRSPLGGVTITPVGGSGKAIAADANGNFEISVPLNSRLSITMTGYQPITVQVKSAKLSIELDVATKDLDDVVVVGYSKVKKELLTGSVASMKMKEVDLEMPTTSVSNLLAGRMAGVNVGTPNGIPGSAAGISIRTGSSFNAQNVLFVIDDKISGQGDFNNLSPNEIDNITILKDAATTAAYGSRAAGGVVVVTTKRGKAGKATFSYSYNTGYDKRTKNMPLTSAVDLGRMYNVQYGSVSGTVLWQQSDFDFYNKNDFGGGYGYGFNMLDDIYRDPYTRTQNLSVSGGSDKIKYFVGGSYVKQEGFMKGLDFKKYNLRANVTANLTNNLELFVGATVNNNLTYGIPNTWIGDASGNYAKLLVWQPFYPLYTKSGKPVDYGWIGNMGAEVNGLGGYSNNNNLKPVFTLSGTYKLPIAGLKAKANFVKSYTNYRSKTFVKHYQVAIMKQVTPYVWGLEDSDITGYRFSNQNLGDEYLSQEMTWSNDQQLNLQLNYDTTFGRHHVSGMLAYERQEAQGAGMAGSVSKFPFYLNDQWWSTSTNSADDGVSKSKNYSDYLNGRKSWIGQFFYDYAGKYMANFTYRYDGSMQFAPENRWGFFPSGSVGWIVSKENFFNVNGIENLKLRASAGLVGNDIVGGWQWQQSYQQGSSFLYGNPTDVSAGLQYGAIVNPDLTWEKSLNKNIGVDVNFLKHFNATLEYWSTNTYDILGARNFTKPPTFSPALPSVNYGKMKAQGYEATLGYNDKFGNVNFNTNLVASFGSAKFETIDEAPTYDWQRRTGRYNNYIAGYTVDKMLRSQAEVDAFMQANPTYKAFGSVPKAGNFVYKDLSGPNSKPDGIIDSWDQSVLKDRNNPLVMGWNLSAEWKGLSLSANFSGSLGQWKSYGDLTGGVDWNRVWKNWATDSWTPETPNATLPGRIWAYNSPQYGMNTAGSNFWYANSSFLRLKFLNLGYSIPRNLYSKLGVQNIRFYASGANLFVISKFNKKYYDPELGNGVAFPIIKSFNAGFNVSF</sequence>
<keyword evidence="12" id="KW-1185">Reference proteome</keyword>
<protein>
    <submittedName>
        <fullName evidence="11">SusC/RagA family TonB-linked outer membrane protein</fullName>
    </submittedName>
</protein>
<dbReference type="PANTHER" id="PTHR30069:SF29">
    <property type="entry name" value="HEMOGLOBIN AND HEMOGLOBIN-HAPTOGLOBIN-BINDING PROTEIN 1-RELATED"/>
    <property type="match status" value="1"/>
</dbReference>
<keyword evidence="5 9" id="KW-0732">Signal</keyword>
<evidence type="ECO:0000256" key="3">
    <source>
        <dbReference type="ARBA" id="ARBA00022452"/>
    </source>
</evidence>
<comment type="caution">
    <text evidence="11">The sequence shown here is derived from an EMBL/GenBank/DDBJ whole genome shotgun (WGS) entry which is preliminary data.</text>
</comment>
<comment type="subcellular location">
    <subcellularLocation>
        <location evidence="1 8">Cell outer membrane</location>
        <topology evidence="1 8">Multi-pass membrane protein</topology>
    </subcellularLocation>
</comment>
<dbReference type="SUPFAM" id="SSF49464">
    <property type="entry name" value="Carboxypeptidase regulatory domain-like"/>
    <property type="match status" value="1"/>
</dbReference>
<feature type="signal peptide" evidence="9">
    <location>
        <begin position="1"/>
        <end position="26"/>
    </location>
</feature>
<name>A0A9X3BAC4_9BACT</name>
<evidence type="ECO:0000256" key="7">
    <source>
        <dbReference type="ARBA" id="ARBA00023237"/>
    </source>
</evidence>
<comment type="similarity">
    <text evidence="8">Belongs to the TonB-dependent receptor family.</text>
</comment>
<dbReference type="EMBL" id="JAOTIF010000036">
    <property type="protein sequence ID" value="MCU7552531.1"/>
    <property type="molecule type" value="Genomic_DNA"/>
</dbReference>
<evidence type="ECO:0000256" key="6">
    <source>
        <dbReference type="ARBA" id="ARBA00023136"/>
    </source>
</evidence>
<evidence type="ECO:0000256" key="8">
    <source>
        <dbReference type="PROSITE-ProRule" id="PRU01360"/>
    </source>
</evidence>
<evidence type="ECO:0000313" key="11">
    <source>
        <dbReference type="EMBL" id="MCU7552531.1"/>
    </source>
</evidence>
<dbReference type="Proteomes" id="UP001155483">
    <property type="component" value="Unassembled WGS sequence"/>
</dbReference>
<dbReference type="RefSeq" id="WP_279299968.1">
    <property type="nucleotide sequence ID" value="NZ_JAOTIF010000036.1"/>
</dbReference>
<evidence type="ECO:0000256" key="5">
    <source>
        <dbReference type="ARBA" id="ARBA00022729"/>
    </source>
</evidence>
<dbReference type="GO" id="GO:0009279">
    <property type="term" value="C:cell outer membrane"/>
    <property type="evidence" value="ECO:0007669"/>
    <property type="project" value="UniProtKB-SubCell"/>
</dbReference>
<keyword evidence="4 8" id="KW-0812">Transmembrane</keyword>
<evidence type="ECO:0000256" key="1">
    <source>
        <dbReference type="ARBA" id="ARBA00004571"/>
    </source>
</evidence>
<evidence type="ECO:0000313" key="12">
    <source>
        <dbReference type="Proteomes" id="UP001155483"/>
    </source>
</evidence>
<dbReference type="NCBIfam" id="TIGR04056">
    <property type="entry name" value="OMP_RagA_SusC"/>
    <property type="match status" value="1"/>
</dbReference>
<evidence type="ECO:0000259" key="10">
    <source>
        <dbReference type="Pfam" id="PF07715"/>
    </source>
</evidence>
<dbReference type="InterPro" id="IPR023996">
    <property type="entry name" value="TonB-dep_OMP_SusC/RagA"/>
</dbReference>
<dbReference type="Pfam" id="PF13715">
    <property type="entry name" value="CarbopepD_reg_2"/>
    <property type="match status" value="1"/>
</dbReference>
<evidence type="ECO:0000256" key="2">
    <source>
        <dbReference type="ARBA" id="ARBA00022448"/>
    </source>
</evidence>
<keyword evidence="3 8" id="KW-1134">Transmembrane beta strand</keyword>
<accession>A0A9X3BAC4</accession>
<dbReference type="GO" id="GO:0015344">
    <property type="term" value="F:siderophore uptake transmembrane transporter activity"/>
    <property type="evidence" value="ECO:0007669"/>
    <property type="project" value="TreeGrafter"/>
</dbReference>
<gene>
    <name evidence="11" type="ORF">OCK74_25655</name>
</gene>
<reference evidence="11" key="1">
    <citation type="submission" date="2022-09" db="EMBL/GenBank/DDBJ databases">
        <authorList>
            <person name="Yuan C."/>
            <person name="Ke Z."/>
        </authorList>
    </citation>
    <scope>NUCLEOTIDE SEQUENCE</scope>
    <source>
        <strain evidence="11">LB-8</strain>
    </source>
</reference>
<dbReference type="Gene3D" id="2.60.40.1120">
    <property type="entry name" value="Carboxypeptidase-like, regulatory domain"/>
    <property type="match status" value="1"/>
</dbReference>
<reference evidence="11" key="2">
    <citation type="submission" date="2023-04" db="EMBL/GenBank/DDBJ databases">
        <title>Paracnuella aquatica gen. nov., sp. nov., a member of the family Chitinophagaceae isolated from a hot spring.</title>
        <authorList>
            <person name="Wang C."/>
        </authorList>
    </citation>
    <scope>NUCLEOTIDE SEQUENCE</scope>
    <source>
        <strain evidence="11">LB-8</strain>
    </source>
</reference>
<keyword evidence="7 8" id="KW-0998">Cell outer membrane</keyword>
<feature type="chain" id="PRO_5040830462" evidence="9">
    <location>
        <begin position="27"/>
        <end position="1046"/>
    </location>
</feature>
<feature type="domain" description="TonB-dependent receptor plug" evidence="10">
    <location>
        <begin position="124"/>
        <end position="229"/>
    </location>
</feature>
<dbReference type="PROSITE" id="PS52016">
    <property type="entry name" value="TONB_DEPENDENT_REC_3"/>
    <property type="match status" value="1"/>
</dbReference>
<dbReference type="NCBIfam" id="TIGR04057">
    <property type="entry name" value="SusC_RagA_signa"/>
    <property type="match status" value="1"/>
</dbReference>
<dbReference type="InterPro" id="IPR023997">
    <property type="entry name" value="TonB-dep_OMP_SusC/RagA_CS"/>
</dbReference>
<dbReference type="SUPFAM" id="SSF56935">
    <property type="entry name" value="Porins"/>
    <property type="match status" value="1"/>
</dbReference>
<dbReference type="InterPro" id="IPR039426">
    <property type="entry name" value="TonB-dep_rcpt-like"/>
</dbReference>
<dbReference type="GO" id="GO:0044718">
    <property type="term" value="P:siderophore transmembrane transport"/>
    <property type="evidence" value="ECO:0007669"/>
    <property type="project" value="TreeGrafter"/>
</dbReference>
<organism evidence="11 12">
    <name type="scientific">Paraflavisolibacter caeni</name>
    <dbReference type="NCBI Taxonomy" id="2982496"/>
    <lineage>
        <taxon>Bacteria</taxon>
        <taxon>Pseudomonadati</taxon>
        <taxon>Bacteroidota</taxon>
        <taxon>Chitinophagia</taxon>
        <taxon>Chitinophagales</taxon>
        <taxon>Chitinophagaceae</taxon>
        <taxon>Paraflavisolibacter</taxon>
    </lineage>
</organism>
<evidence type="ECO:0000256" key="4">
    <source>
        <dbReference type="ARBA" id="ARBA00022692"/>
    </source>
</evidence>
<dbReference type="InterPro" id="IPR036942">
    <property type="entry name" value="Beta-barrel_TonB_sf"/>
</dbReference>
<dbReference type="PANTHER" id="PTHR30069">
    <property type="entry name" value="TONB-DEPENDENT OUTER MEMBRANE RECEPTOR"/>
    <property type="match status" value="1"/>
</dbReference>
<dbReference type="Pfam" id="PF07715">
    <property type="entry name" value="Plug"/>
    <property type="match status" value="1"/>
</dbReference>
<dbReference type="InterPro" id="IPR008969">
    <property type="entry name" value="CarboxyPept-like_regulatory"/>
</dbReference>